<comment type="caution">
    <text evidence="3">The sequence shown here is derived from an EMBL/GenBank/DDBJ whole genome shotgun (WGS) entry which is preliminary data.</text>
</comment>
<dbReference type="PANTHER" id="PTHR10566:SF118">
    <property type="entry name" value="PROTEIN KINASE DOMAIN-CONTAINING PROTEIN"/>
    <property type="match status" value="1"/>
</dbReference>
<protein>
    <recommendedName>
        <fullName evidence="2">ABC1 atypical kinase-like domain-containing protein</fullName>
    </recommendedName>
</protein>
<gene>
    <name evidence="3" type="ORF">SO694_00069048</name>
</gene>
<dbReference type="InterPro" id="IPR050154">
    <property type="entry name" value="UbiB_kinase"/>
</dbReference>
<dbReference type="Proteomes" id="UP001363151">
    <property type="component" value="Unassembled WGS sequence"/>
</dbReference>
<reference evidence="3 4" key="1">
    <citation type="submission" date="2024-03" db="EMBL/GenBank/DDBJ databases">
        <title>Aureococcus anophagefferens CCMP1851 and Kratosvirus quantuckense: Draft genome of a second virus-susceptible host strain in the model system.</title>
        <authorList>
            <person name="Chase E."/>
            <person name="Truchon A.R."/>
            <person name="Schepens W."/>
            <person name="Wilhelm S.W."/>
        </authorList>
    </citation>
    <scope>NUCLEOTIDE SEQUENCE [LARGE SCALE GENOMIC DNA]</scope>
    <source>
        <strain evidence="3 4">CCMP1851</strain>
    </source>
</reference>
<dbReference type="Gene3D" id="3.90.1200.10">
    <property type="match status" value="1"/>
</dbReference>
<comment type="similarity">
    <text evidence="1">Belongs to the protein kinase superfamily. ADCK protein kinase family.</text>
</comment>
<accession>A0ABR1FQ81</accession>
<dbReference type="SUPFAM" id="SSF56112">
    <property type="entry name" value="Protein kinase-like (PK-like)"/>
    <property type="match status" value="1"/>
</dbReference>
<organism evidence="3 4">
    <name type="scientific">Aureococcus anophagefferens</name>
    <name type="common">Harmful bloom alga</name>
    <dbReference type="NCBI Taxonomy" id="44056"/>
    <lineage>
        <taxon>Eukaryota</taxon>
        <taxon>Sar</taxon>
        <taxon>Stramenopiles</taxon>
        <taxon>Ochrophyta</taxon>
        <taxon>Pelagophyceae</taxon>
        <taxon>Pelagomonadales</taxon>
        <taxon>Pelagomonadaceae</taxon>
        <taxon>Aureococcus</taxon>
    </lineage>
</organism>
<evidence type="ECO:0000259" key="2">
    <source>
        <dbReference type="Pfam" id="PF03109"/>
    </source>
</evidence>
<dbReference type="Pfam" id="PF03109">
    <property type="entry name" value="ABC1"/>
    <property type="match status" value="1"/>
</dbReference>
<name>A0ABR1FQ81_AURAN</name>
<evidence type="ECO:0000256" key="1">
    <source>
        <dbReference type="ARBA" id="ARBA00009670"/>
    </source>
</evidence>
<evidence type="ECO:0000313" key="4">
    <source>
        <dbReference type="Proteomes" id="UP001363151"/>
    </source>
</evidence>
<proteinExistence type="inferred from homology"/>
<sequence>MAASGVALFARIGEDEGAAGDVYPFIKVGQALSIRSDLLSEAYCEALATLQDACPPFDDAEARALIAAELGVARAADVFDELTPTPIASASLGQVYRGYVDDGDERVRVAVKVQRPDVAETIALDLHLLRVVGAPLRKLANLNTDLVGIVDAWGVRFVDELDYRREAKNARNFIDSISQTPLADAVFAPKPVEAASSRRVLATRWVDGQRLDADVGADDDTARKRVSALCGVAMNAYLTMMLETGLLHADPHPGNLIVEADTGRLAILDWGLVTELDPGLQVAYIEHIAHLVAKDYASVPADLVKLGFVPEGYEEAIAGGDAVQVLSDVYTAFAGGGGAAKIDVPEVVGEMRALADRQGNLFRLPPYFAYIARAFSVLEGIGLQNDPDYAIVGECLPYVSQRLLSDPSPRVAGALDTFVYGAEGDGHESRRVDSQRLNYLLDGLQSYTAAETASAEIAGGDARAASDDALGVARKLADLLLADGGAPTPLQAIVEREFAKLLGASARTSFAEARKSRAGVLAATLVDPFGVLEPIAKSKLLAPDRDDKMALATLSRVASKASPELASSVGALDALSADDQRRALGELADILWRNRAGASLAARRIATQVLTQSAARIQ</sequence>
<dbReference type="InterPro" id="IPR004147">
    <property type="entry name" value="ABC1_dom"/>
</dbReference>
<dbReference type="CDD" id="cd05121">
    <property type="entry name" value="ABC1_ADCK3-like"/>
    <property type="match status" value="1"/>
</dbReference>
<evidence type="ECO:0000313" key="3">
    <source>
        <dbReference type="EMBL" id="KAK7235502.1"/>
    </source>
</evidence>
<feature type="domain" description="ABC1 atypical kinase-like" evidence="2">
    <location>
        <begin position="50"/>
        <end position="299"/>
    </location>
</feature>
<dbReference type="PANTHER" id="PTHR10566">
    <property type="entry name" value="CHAPERONE-ACTIVITY OF BC1 COMPLEX CABC1 -RELATED"/>
    <property type="match status" value="1"/>
</dbReference>
<keyword evidence="4" id="KW-1185">Reference proteome</keyword>
<dbReference type="InterPro" id="IPR011009">
    <property type="entry name" value="Kinase-like_dom_sf"/>
</dbReference>
<dbReference type="EMBL" id="JBBJCI010000292">
    <property type="protein sequence ID" value="KAK7235502.1"/>
    <property type="molecule type" value="Genomic_DNA"/>
</dbReference>